<name>A0A4Y4D3G2_ZOORA</name>
<sequence length="306" mass="33406">MQALLDAIARMPMPADACRIFHGRGGLYPGCEQWTLDAFPPVWLLTSFQPVEEAELASLHDALSARWAQLNPGQPLNWVFQYRHEARAETRLMAGSVPEPHVVNENGAAFRVHLLRGLNHGFFVDMAEGRRRVRELVAARPGAKVLNLFAYTCSFSVVALLAGARQVTNVDMSDGALAIGKRNHLQNGLTAGASFLPHDIFNSWGKITRGGPYDLVVLDPPSYQKGSFVAEKDYARLIRRLPGLLAPGGHALLCLNSPKLGVGFLHDQVQALAPGLAFCERLPNPPAFADVSDERSLKVLLYRAAG</sequence>
<protein>
    <submittedName>
        <fullName evidence="5">S-adenosylmethionine-dependent methyltransferase</fullName>
    </submittedName>
</protein>
<keyword evidence="2 5" id="KW-0808">Transferase</keyword>
<dbReference type="OrthoDB" id="9805492at2"/>
<dbReference type="CDD" id="cd02440">
    <property type="entry name" value="AdoMet_MTases"/>
    <property type="match status" value="1"/>
</dbReference>
<evidence type="ECO:0000256" key="2">
    <source>
        <dbReference type="ARBA" id="ARBA00022679"/>
    </source>
</evidence>
<dbReference type="GO" id="GO:0032259">
    <property type="term" value="P:methylation"/>
    <property type="evidence" value="ECO:0007669"/>
    <property type="project" value="UniProtKB-KW"/>
</dbReference>
<dbReference type="AlphaFoldDB" id="A0A4Y4D3G2"/>
<comment type="caution">
    <text evidence="5">The sequence shown here is derived from an EMBL/GenBank/DDBJ whole genome shotgun (WGS) entry which is preliminary data.</text>
</comment>
<dbReference type="InterPro" id="IPR029063">
    <property type="entry name" value="SAM-dependent_MTases_sf"/>
</dbReference>
<feature type="domain" description="S-adenosylmethionine-dependent methyltransferase" evidence="4">
    <location>
        <begin position="19"/>
        <end position="303"/>
    </location>
</feature>
<accession>A0A4Y4D3G2</accession>
<keyword evidence="3" id="KW-0949">S-adenosyl-L-methionine</keyword>
<dbReference type="PANTHER" id="PTHR43042">
    <property type="entry name" value="SAM-DEPENDENT METHYLTRANSFERASE"/>
    <property type="match status" value="1"/>
</dbReference>
<dbReference type="Pfam" id="PF10672">
    <property type="entry name" value="Methyltrans_SAM"/>
    <property type="match status" value="1"/>
</dbReference>
<evidence type="ECO:0000313" key="6">
    <source>
        <dbReference type="Proteomes" id="UP000318422"/>
    </source>
</evidence>
<evidence type="ECO:0000256" key="1">
    <source>
        <dbReference type="ARBA" id="ARBA00022603"/>
    </source>
</evidence>
<evidence type="ECO:0000313" key="5">
    <source>
        <dbReference type="EMBL" id="GEC97320.1"/>
    </source>
</evidence>
<organism evidence="5 6">
    <name type="scientific">Zoogloea ramigera</name>
    <dbReference type="NCBI Taxonomy" id="350"/>
    <lineage>
        <taxon>Bacteria</taxon>
        <taxon>Pseudomonadati</taxon>
        <taxon>Pseudomonadota</taxon>
        <taxon>Betaproteobacteria</taxon>
        <taxon>Rhodocyclales</taxon>
        <taxon>Zoogloeaceae</taxon>
        <taxon>Zoogloea</taxon>
    </lineage>
</organism>
<reference evidence="5 6" key="1">
    <citation type="submission" date="2019-06" db="EMBL/GenBank/DDBJ databases">
        <title>Whole genome shotgun sequence of Zoogloea ramigera NBRC 15342.</title>
        <authorList>
            <person name="Hosoyama A."/>
            <person name="Uohara A."/>
            <person name="Ohji S."/>
            <person name="Ichikawa N."/>
        </authorList>
    </citation>
    <scope>NUCLEOTIDE SEQUENCE [LARGE SCALE GENOMIC DNA]</scope>
    <source>
        <strain evidence="5 6">NBRC 15342</strain>
    </source>
</reference>
<dbReference type="Gene3D" id="3.40.50.150">
    <property type="entry name" value="Vaccinia Virus protein VP39"/>
    <property type="match status" value="1"/>
</dbReference>
<dbReference type="PANTHER" id="PTHR43042:SF3">
    <property type="entry name" value="RIBOSOMAL RNA LARGE SUBUNIT METHYLTRANSFERASE YWBD-RELATED"/>
    <property type="match status" value="1"/>
</dbReference>
<dbReference type="EMBL" id="BJNV01000076">
    <property type="protein sequence ID" value="GEC97320.1"/>
    <property type="molecule type" value="Genomic_DNA"/>
</dbReference>
<gene>
    <name evidence="5" type="ORF">ZRA01_33930</name>
</gene>
<keyword evidence="1 5" id="KW-0489">Methyltransferase</keyword>
<dbReference type="InterPro" id="IPR019614">
    <property type="entry name" value="SAM-dep_methyl-trfase"/>
</dbReference>
<proteinExistence type="predicted"/>
<dbReference type="GO" id="GO:0008168">
    <property type="term" value="F:methyltransferase activity"/>
    <property type="evidence" value="ECO:0007669"/>
    <property type="project" value="UniProtKB-KW"/>
</dbReference>
<evidence type="ECO:0000259" key="4">
    <source>
        <dbReference type="Pfam" id="PF10672"/>
    </source>
</evidence>
<dbReference type="SUPFAM" id="SSF53335">
    <property type="entry name" value="S-adenosyl-L-methionine-dependent methyltransferases"/>
    <property type="match status" value="1"/>
</dbReference>
<evidence type="ECO:0000256" key="3">
    <source>
        <dbReference type="ARBA" id="ARBA00022691"/>
    </source>
</evidence>
<keyword evidence="6" id="KW-1185">Reference proteome</keyword>
<dbReference type="RefSeq" id="WP_141354512.1">
    <property type="nucleotide sequence ID" value="NZ_BJNV01000076.1"/>
</dbReference>
<dbReference type="Proteomes" id="UP000318422">
    <property type="component" value="Unassembled WGS sequence"/>
</dbReference>